<evidence type="ECO:0000313" key="2">
    <source>
        <dbReference type="Proteomes" id="UP000435802"/>
    </source>
</evidence>
<comment type="caution">
    <text evidence="1">The sequence shown here is derived from an EMBL/GenBank/DDBJ whole genome shotgun (WGS) entry which is preliminary data.</text>
</comment>
<dbReference type="AlphaFoldDB" id="A0A6N8S5X5"/>
<name>A0A6N8S5X5_9HYPH</name>
<dbReference type="RefSeq" id="WP_160857043.1">
    <property type="nucleotide sequence ID" value="NZ_WUMK01000001.1"/>
</dbReference>
<dbReference type="Proteomes" id="UP000435802">
    <property type="component" value="Unassembled WGS sequence"/>
</dbReference>
<sequence length="68" mass="7531">MQDNSFDDSMPPDLVRHYKPLAIPALVAACNIRAERSERAQTGLQSGRALPFHDVPDDRDAPAVAFIR</sequence>
<protein>
    <submittedName>
        <fullName evidence="1">Uncharacterized protein</fullName>
    </submittedName>
</protein>
<reference evidence="1 2" key="1">
    <citation type="submission" date="2019-12" db="EMBL/GenBank/DDBJ databases">
        <title>Shinella kummerowiae sp. nov., a symbiotic bacterium isolated from root nodules of the herbal legume Kummerowia stipulacea.</title>
        <authorList>
            <person name="Gao J."/>
        </authorList>
    </citation>
    <scope>NUCLEOTIDE SEQUENCE [LARGE SCALE GENOMIC DNA]</scope>
    <source>
        <strain evidence="1 2">CCBAU 25048</strain>
    </source>
</reference>
<keyword evidence="2" id="KW-1185">Reference proteome</keyword>
<proteinExistence type="predicted"/>
<evidence type="ECO:0000313" key="1">
    <source>
        <dbReference type="EMBL" id="MXN44061.1"/>
    </source>
</evidence>
<accession>A0A6N8S5X5</accession>
<dbReference type="EMBL" id="WUMK01000001">
    <property type="protein sequence ID" value="MXN44061.1"/>
    <property type="molecule type" value="Genomic_DNA"/>
</dbReference>
<dbReference type="OrthoDB" id="8385924at2"/>
<gene>
    <name evidence="1" type="ORF">GR138_02600</name>
</gene>
<organism evidence="1 2">
    <name type="scientific">Shinella kummerowiae</name>
    <dbReference type="NCBI Taxonomy" id="417745"/>
    <lineage>
        <taxon>Bacteria</taxon>
        <taxon>Pseudomonadati</taxon>
        <taxon>Pseudomonadota</taxon>
        <taxon>Alphaproteobacteria</taxon>
        <taxon>Hyphomicrobiales</taxon>
        <taxon>Rhizobiaceae</taxon>
        <taxon>Shinella</taxon>
    </lineage>
</organism>